<reference evidence="3" key="1">
    <citation type="submission" date="2022-11" db="EMBL/GenBank/DDBJ databases">
        <authorList>
            <person name="Petersen C."/>
        </authorList>
    </citation>
    <scope>NUCLEOTIDE SEQUENCE</scope>
    <source>
        <strain evidence="3">IBT 21917</strain>
    </source>
</reference>
<evidence type="ECO:0000256" key="1">
    <source>
        <dbReference type="SAM" id="MobiDB-lite"/>
    </source>
</evidence>
<keyword evidence="4" id="KW-1185">Reference proteome</keyword>
<dbReference type="AlphaFoldDB" id="A0A9W9ISM0"/>
<evidence type="ECO:0000259" key="2">
    <source>
        <dbReference type="Pfam" id="PF20150"/>
    </source>
</evidence>
<dbReference type="Proteomes" id="UP001146351">
    <property type="component" value="Unassembled WGS sequence"/>
</dbReference>
<feature type="compositionally biased region" description="Basic residues" evidence="1">
    <location>
        <begin position="1"/>
        <end position="11"/>
    </location>
</feature>
<proteinExistence type="predicted"/>
<dbReference type="EMBL" id="JAPQKO010000001">
    <property type="protein sequence ID" value="KAJ5183498.1"/>
    <property type="molecule type" value="Genomic_DNA"/>
</dbReference>
<dbReference type="InterPro" id="IPR038883">
    <property type="entry name" value="AN11006-like"/>
</dbReference>
<sequence length="368" mass="42708">MHPKRLSKRRRTNDPEALPDLAPSLPMITQTSCPLFSMLPAELRNYIYALSLESADTLAVDDSHSLYRQNAFYYRPGYQRPKRIQTALLQTCQQIYNEASLLPPALNEHTFWFYRAPPHVKCASSPLRYFRKMSPKQRAQVQHLHFFTQQYFLDDGSWSQIWQGMQIGSAGPDLRDECRIAPTKMTITFRHTDWWYWENNEPLGMNPFRRGRTAASEMGKLGHFSNSERVWGNQFKSVPSLEELVIEFETIMRKKEQLDDIVQRALEWKFPIQADKAVYLVADPTSRSAYTWTGANEKELKHQGGPISAEDLPQSQSPDTRRVPAAPKLKPFNSQSHVESDNNRHPGLETEGEFYVVFLTWKRQVVQE</sequence>
<reference evidence="3" key="2">
    <citation type="journal article" date="2023" name="IMA Fungus">
        <title>Comparative genomic study of the Penicillium genus elucidates a diverse pangenome and 15 lateral gene transfer events.</title>
        <authorList>
            <person name="Petersen C."/>
            <person name="Sorensen T."/>
            <person name="Nielsen M.R."/>
            <person name="Sondergaard T.E."/>
            <person name="Sorensen J.L."/>
            <person name="Fitzpatrick D.A."/>
            <person name="Frisvad J.C."/>
            <person name="Nielsen K.L."/>
        </authorList>
    </citation>
    <scope>NUCLEOTIDE SEQUENCE</scope>
    <source>
        <strain evidence="3">IBT 21917</strain>
    </source>
</reference>
<comment type="caution">
    <text evidence="3">The sequence shown here is derived from an EMBL/GenBank/DDBJ whole genome shotgun (WGS) entry which is preliminary data.</text>
</comment>
<feature type="domain" description="2EXR" evidence="2">
    <location>
        <begin position="34"/>
        <end position="111"/>
    </location>
</feature>
<organism evidence="3 4">
    <name type="scientific">Penicillium capsulatum</name>
    <dbReference type="NCBI Taxonomy" id="69766"/>
    <lineage>
        <taxon>Eukaryota</taxon>
        <taxon>Fungi</taxon>
        <taxon>Dikarya</taxon>
        <taxon>Ascomycota</taxon>
        <taxon>Pezizomycotina</taxon>
        <taxon>Eurotiomycetes</taxon>
        <taxon>Eurotiomycetidae</taxon>
        <taxon>Eurotiales</taxon>
        <taxon>Aspergillaceae</taxon>
        <taxon>Penicillium</taxon>
    </lineage>
</organism>
<name>A0A9W9ISM0_9EURO</name>
<dbReference type="OrthoDB" id="288942at2759"/>
<dbReference type="PANTHER" id="PTHR42085:SF1">
    <property type="entry name" value="F-BOX DOMAIN-CONTAINING PROTEIN"/>
    <property type="match status" value="1"/>
</dbReference>
<protein>
    <recommendedName>
        <fullName evidence="2">2EXR domain-containing protein</fullName>
    </recommendedName>
</protein>
<feature type="region of interest" description="Disordered" evidence="1">
    <location>
        <begin position="1"/>
        <end position="21"/>
    </location>
</feature>
<gene>
    <name evidence="3" type="ORF">N7492_001114</name>
</gene>
<dbReference type="InterPro" id="IPR045518">
    <property type="entry name" value="2EXR"/>
</dbReference>
<evidence type="ECO:0000313" key="3">
    <source>
        <dbReference type="EMBL" id="KAJ5183498.1"/>
    </source>
</evidence>
<evidence type="ECO:0000313" key="4">
    <source>
        <dbReference type="Proteomes" id="UP001146351"/>
    </source>
</evidence>
<accession>A0A9W9ISM0</accession>
<dbReference type="PANTHER" id="PTHR42085">
    <property type="entry name" value="F-BOX DOMAIN-CONTAINING PROTEIN"/>
    <property type="match status" value="1"/>
</dbReference>
<dbReference type="Pfam" id="PF20150">
    <property type="entry name" value="2EXR"/>
    <property type="match status" value="1"/>
</dbReference>
<feature type="region of interest" description="Disordered" evidence="1">
    <location>
        <begin position="302"/>
        <end position="346"/>
    </location>
</feature>